<organism evidence="1 2">
    <name type="scientific">Candidatus Anaerotruncus excrementipullorum</name>
    <dbReference type="NCBI Taxonomy" id="2838465"/>
    <lineage>
        <taxon>Bacteria</taxon>
        <taxon>Bacillati</taxon>
        <taxon>Bacillota</taxon>
        <taxon>Clostridia</taxon>
        <taxon>Eubacteriales</taxon>
        <taxon>Oscillospiraceae</taxon>
        <taxon>Anaerotruncus</taxon>
    </lineage>
</organism>
<evidence type="ECO:0000313" key="1">
    <source>
        <dbReference type="EMBL" id="HIX66368.1"/>
    </source>
</evidence>
<gene>
    <name evidence="1" type="ORF">H9736_08985</name>
</gene>
<dbReference type="Proteomes" id="UP000886800">
    <property type="component" value="Unassembled WGS sequence"/>
</dbReference>
<reference evidence="1" key="1">
    <citation type="journal article" date="2021" name="PeerJ">
        <title>Extensive microbial diversity within the chicken gut microbiome revealed by metagenomics and culture.</title>
        <authorList>
            <person name="Gilroy R."/>
            <person name="Ravi A."/>
            <person name="Getino M."/>
            <person name="Pursley I."/>
            <person name="Horton D.L."/>
            <person name="Alikhan N.F."/>
            <person name="Baker D."/>
            <person name="Gharbi K."/>
            <person name="Hall N."/>
            <person name="Watson M."/>
            <person name="Adriaenssens E.M."/>
            <person name="Foster-Nyarko E."/>
            <person name="Jarju S."/>
            <person name="Secka A."/>
            <person name="Antonio M."/>
            <person name="Oren A."/>
            <person name="Chaudhuri R.R."/>
            <person name="La Ragione R."/>
            <person name="Hildebrand F."/>
            <person name="Pallen M.J."/>
        </authorList>
    </citation>
    <scope>NUCLEOTIDE SEQUENCE</scope>
    <source>
        <strain evidence="1">CHK188-5543</strain>
    </source>
</reference>
<sequence length="685" mass="74625">MLQSRNLDDQSFEQIMEYVTGRLPWLCPAWTDYNAHDPGITILELIAWYKEMQQYHMNTVTPALQKKLLKLLGVVPRPPRPASCLVSPPRDRRLPPLARLESPQGVCFELLEPAQPAGRVEAAYLAGSGGLQEVTEALAQPQLAIRPFAEDGGAQLLIGLGDCGGSLRLWFEIDDQRPVPRNPFASPDQSPRVLQWGCAGASQPPQVEDGTNGLSHSGFITFRFPADFAATDAGRGLPPRPYLTLRQLDAGCEEEIRLMGIYGGYFRAAQQETWANAQWQRLEPGMDRLPLEDAVALEGGVYLFAREGEGLRFLPSQRAWEEGGLCLRFDPAGLPQDGEPNLLVVSQDALRYGQLMFPSTGLPEQSILLPVGERQVLPDRLRLICDTLCPDGQVRPALWECVDDLTACGPRDRVFAYDPVREQVVFGDGAHGAIPPKGEQAVLVASLALSYCGGGNVPRDCALALADGSTAGNTAASGGEDAQSLPQAAAEFLRSLEHTQKCASEADYERAARETPGLRVAAAKAIAGFDPEEPSGRSHLPVVTVVVLPGSSRVRPLPDARFLRAVQEHLERLRPICTVVKVVAPTYVPVGVSLQARGAFSTQLEGKIREAVERYLQVGYRGRAIGDPVRRDDLAAALMEVEHLLGIQRLELRPLGTGCYADPRGDLQLRRNAVAYLGALDLEIR</sequence>
<proteinExistence type="predicted"/>
<evidence type="ECO:0000313" key="2">
    <source>
        <dbReference type="Proteomes" id="UP000886800"/>
    </source>
</evidence>
<dbReference type="EMBL" id="DXES01000189">
    <property type="protein sequence ID" value="HIX66368.1"/>
    <property type="molecule type" value="Genomic_DNA"/>
</dbReference>
<dbReference type="AlphaFoldDB" id="A0A9D1WSG3"/>
<accession>A0A9D1WSG3</accession>
<reference evidence="1" key="2">
    <citation type="submission" date="2021-04" db="EMBL/GenBank/DDBJ databases">
        <authorList>
            <person name="Gilroy R."/>
        </authorList>
    </citation>
    <scope>NUCLEOTIDE SEQUENCE</scope>
    <source>
        <strain evidence="1">CHK188-5543</strain>
    </source>
</reference>
<name>A0A9D1WSG3_9FIRM</name>
<protein>
    <submittedName>
        <fullName evidence="1">Baseplate J/gp47 family protein</fullName>
    </submittedName>
</protein>
<comment type="caution">
    <text evidence="1">The sequence shown here is derived from an EMBL/GenBank/DDBJ whole genome shotgun (WGS) entry which is preliminary data.</text>
</comment>